<feature type="transmembrane region" description="Helical" evidence="7">
    <location>
        <begin position="360"/>
        <end position="386"/>
    </location>
</feature>
<dbReference type="Pfam" id="PF06808">
    <property type="entry name" value="DctM"/>
    <property type="match status" value="1"/>
</dbReference>
<gene>
    <name evidence="9" type="ORF">GTW51_13350</name>
</gene>
<evidence type="ECO:0000313" key="10">
    <source>
        <dbReference type="Proteomes" id="UP000476332"/>
    </source>
</evidence>
<evidence type="ECO:0000256" key="4">
    <source>
        <dbReference type="ARBA" id="ARBA00022692"/>
    </source>
</evidence>
<protein>
    <recommendedName>
        <fullName evidence="7">TRAP transporter large permease protein</fullName>
    </recommendedName>
</protein>
<dbReference type="RefSeq" id="WP_163044430.1">
    <property type="nucleotide sequence ID" value="NZ_JAAAMJ010000009.1"/>
</dbReference>
<keyword evidence="6 7" id="KW-0472">Membrane</keyword>
<evidence type="ECO:0000256" key="2">
    <source>
        <dbReference type="ARBA" id="ARBA00022475"/>
    </source>
</evidence>
<keyword evidence="4 7" id="KW-0812">Transmembrane</keyword>
<feature type="transmembrane region" description="Helical" evidence="7">
    <location>
        <begin position="242"/>
        <end position="261"/>
    </location>
</feature>
<dbReference type="AlphaFoldDB" id="A0A6L9MIQ7"/>
<dbReference type="NCBIfam" id="TIGR00786">
    <property type="entry name" value="dctM"/>
    <property type="match status" value="1"/>
</dbReference>
<dbReference type="EMBL" id="JAAAMJ010000009">
    <property type="protein sequence ID" value="NDV87687.1"/>
    <property type="molecule type" value="Genomic_DNA"/>
</dbReference>
<dbReference type="Proteomes" id="UP000476332">
    <property type="component" value="Unassembled WGS sequence"/>
</dbReference>
<feature type="transmembrane region" description="Helical" evidence="7">
    <location>
        <begin position="79"/>
        <end position="98"/>
    </location>
</feature>
<comment type="subunit">
    <text evidence="7">The complex comprises the extracytoplasmic solute receptor protein and the two transmembrane proteins.</text>
</comment>
<keyword evidence="7" id="KW-0813">Transport</keyword>
<feature type="transmembrane region" description="Helical" evidence="7">
    <location>
        <begin position="7"/>
        <end position="36"/>
    </location>
</feature>
<keyword evidence="5 7" id="KW-1133">Transmembrane helix</keyword>
<dbReference type="GO" id="GO:0022857">
    <property type="term" value="F:transmembrane transporter activity"/>
    <property type="evidence" value="ECO:0007669"/>
    <property type="project" value="UniProtKB-UniRule"/>
</dbReference>
<name>A0A6L9MIQ7_9HYPH</name>
<evidence type="ECO:0000256" key="3">
    <source>
        <dbReference type="ARBA" id="ARBA00022519"/>
    </source>
</evidence>
<feature type="domain" description="TRAP C4-dicarboxylate transport system permease DctM subunit" evidence="8">
    <location>
        <begin position="10"/>
        <end position="418"/>
    </location>
</feature>
<evidence type="ECO:0000256" key="5">
    <source>
        <dbReference type="ARBA" id="ARBA00022989"/>
    </source>
</evidence>
<dbReference type="PIRSF" id="PIRSF006066">
    <property type="entry name" value="HI0050"/>
    <property type="match status" value="1"/>
</dbReference>
<feature type="transmembrane region" description="Helical" evidence="7">
    <location>
        <begin position="335"/>
        <end position="354"/>
    </location>
</feature>
<evidence type="ECO:0000256" key="1">
    <source>
        <dbReference type="ARBA" id="ARBA00004429"/>
    </source>
</evidence>
<comment type="subcellular location">
    <subcellularLocation>
        <location evidence="1 7">Cell inner membrane</location>
        <topology evidence="1 7">Multi-pass membrane protein</topology>
    </subcellularLocation>
</comment>
<evidence type="ECO:0000313" key="9">
    <source>
        <dbReference type="EMBL" id="NDV87687.1"/>
    </source>
</evidence>
<dbReference type="InterPro" id="IPR004681">
    <property type="entry name" value="TRAP_DctM"/>
</dbReference>
<keyword evidence="10" id="KW-1185">Reference proteome</keyword>
<feature type="transmembrane region" description="Helical" evidence="7">
    <location>
        <begin position="398"/>
        <end position="422"/>
    </location>
</feature>
<feature type="transmembrane region" description="Helical" evidence="7">
    <location>
        <begin position="48"/>
        <end position="67"/>
    </location>
</feature>
<keyword evidence="2" id="KW-1003">Cell membrane</keyword>
<dbReference type="PANTHER" id="PTHR33362:SF2">
    <property type="entry name" value="TRAP TRANSPORTER LARGE PERMEASE PROTEIN"/>
    <property type="match status" value="1"/>
</dbReference>
<organism evidence="9 10">
    <name type="scientific">Aurantimonas aggregata</name>
    <dbReference type="NCBI Taxonomy" id="2047720"/>
    <lineage>
        <taxon>Bacteria</taxon>
        <taxon>Pseudomonadati</taxon>
        <taxon>Pseudomonadota</taxon>
        <taxon>Alphaproteobacteria</taxon>
        <taxon>Hyphomicrobiales</taxon>
        <taxon>Aurantimonadaceae</taxon>
        <taxon>Aurantimonas</taxon>
    </lineage>
</organism>
<feature type="transmembrane region" description="Helical" evidence="7">
    <location>
        <begin position="171"/>
        <end position="194"/>
    </location>
</feature>
<feature type="transmembrane region" description="Helical" evidence="7">
    <location>
        <begin position="273"/>
        <end position="294"/>
    </location>
</feature>
<feature type="transmembrane region" description="Helical" evidence="7">
    <location>
        <begin position="214"/>
        <end position="236"/>
    </location>
</feature>
<keyword evidence="3 7" id="KW-0997">Cell inner membrane</keyword>
<dbReference type="InterPro" id="IPR010656">
    <property type="entry name" value="DctM"/>
</dbReference>
<comment type="caution">
    <text evidence="9">The sequence shown here is derived from an EMBL/GenBank/DDBJ whole genome shotgun (WGS) entry which is preliminary data.</text>
</comment>
<evidence type="ECO:0000259" key="8">
    <source>
        <dbReference type="Pfam" id="PF06808"/>
    </source>
</evidence>
<reference evidence="9 10" key="1">
    <citation type="submission" date="2020-01" db="EMBL/GenBank/DDBJ databases">
        <title>Genomes of bacteria type strains.</title>
        <authorList>
            <person name="Chen J."/>
            <person name="Zhu S."/>
            <person name="Chen J."/>
        </authorList>
    </citation>
    <scope>NUCLEOTIDE SEQUENCE [LARGE SCALE GENOMIC DNA]</scope>
    <source>
        <strain evidence="9 10">KCTC 52919</strain>
    </source>
</reference>
<sequence>MTATAWALLLVFAGGLFTGVPIAIAIGLAAVAGIYMADFPWVILSQRIIAGTQVFSLLAIPGFVLTGDLMMHGGLSRRLVAVGQALVRHITGGLGMVTVISATFFAAISGSAPATTAAIGGIMIPEMEKRGWRRDFSASLATASGPIGQMIPPSIPMIIWGVVAEQSIGKLFLAGIIPGILIACGLMGVCYVTARRSNIMSNEPRATWKELRSALNQGKWSLAAPVVILGGIYGGVFTPTEAAAIGVVYALLVGLFIHRELNYRDLPSIVKRSMRTTTIVCFIIATAAAFGWLITVEQLPNTIAQIVLGVSDNPIIILLMMNLCLLFIGAVMDNIAAMIILGGILTAMGASLGLDPTHLGAIVVINLAIGMATPPFGYSLFVGSAISGVPIETMTKTLWPMLLVMFFVLGLVTYIPWITLAIPRAFG</sequence>
<proteinExistence type="inferred from homology"/>
<comment type="function">
    <text evidence="7">Part of the tripartite ATP-independent periplasmic (TRAP) transport system.</text>
</comment>
<feature type="transmembrane region" description="Helical" evidence="7">
    <location>
        <begin position="306"/>
        <end position="328"/>
    </location>
</feature>
<accession>A0A6L9MIQ7</accession>
<evidence type="ECO:0000256" key="7">
    <source>
        <dbReference type="RuleBase" id="RU369079"/>
    </source>
</evidence>
<evidence type="ECO:0000256" key="6">
    <source>
        <dbReference type="ARBA" id="ARBA00023136"/>
    </source>
</evidence>
<dbReference type="GO" id="GO:0005886">
    <property type="term" value="C:plasma membrane"/>
    <property type="evidence" value="ECO:0007669"/>
    <property type="project" value="UniProtKB-SubCell"/>
</dbReference>
<dbReference type="PANTHER" id="PTHR33362">
    <property type="entry name" value="SIALIC ACID TRAP TRANSPORTER PERMEASE PROTEIN SIAT-RELATED"/>
    <property type="match status" value="1"/>
</dbReference>
<comment type="similarity">
    <text evidence="7">Belongs to the TRAP transporter large permease family.</text>
</comment>